<organism evidence="2 3">
    <name type="scientific">Diplogelasinospora grovesii</name>
    <dbReference type="NCBI Taxonomy" id="303347"/>
    <lineage>
        <taxon>Eukaryota</taxon>
        <taxon>Fungi</taxon>
        <taxon>Dikarya</taxon>
        <taxon>Ascomycota</taxon>
        <taxon>Pezizomycotina</taxon>
        <taxon>Sordariomycetes</taxon>
        <taxon>Sordariomycetidae</taxon>
        <taxon>Sordariales</taxon>
        <taxon>Diplogelasinosporaceae</taxon>
        <taxon>Diplogelasinospora</taxon>
    </lineage>
</organism>
<reference evidence="3" key="1">
    <citation type="journal article" date="2023" name="Mol. Phylogenet. Evol.">
        <title>Genome-scale phylogeny and comparative genomics of the fungal order Sordariales.</title>
        <authorList>
            <person name="Hensen N."/>
            <person name="Bonometti L."/>
            <person name="Westerberg I."/>
            <person name="Brannstrom I.O."/>
            <person name="Guillou S."/>
            <person name="Cros-Aarteil S."/>
            <person name="Calhoun S."/>
            <person name="Haridas S."/>
            <person name="Kuo A."/>
            <person name="Mondo S."/>
            <person name="Pangilinan J."/>
            <person name="Riley R."/>
            <person name="LaButti K."/>
            <person name="Andreopoulos B."/>
            <person name="Lipzen A."/>
            <person name="Chen C."/>
            <person name="Yan M."/>
            <person name="Daum C."/>
            <person name="Ng V."/>
            <person name="Clum A."/>
            <person name="Steindorff A."/>
            <person name="Ohm R.A."/>
            <person name="Martin F."/>
            <person name="Silar P."/>
            <person name="Natvig D.O."/>
            <person name="Lalanne C."/>
            <person name="Gautier V."/>
            <person name="Ament-Velasquez S.L."/>
            <person name="Kruys A."/>
            <person name="Hutchinson M.I."/>
            <person name="Powell A.J."/>
            <person name="Barry K."/>
            <person name="Miller A.N."/>
            <person name="Grigoriev I.V."/>
            <person name="Debuchy R."/>
            <person name="Gladieux P."/>
            <person name="Hiltunen Thoren M."/>
            <person name="Johannesson H."/>
        </authorList>
    </citation>
    <scope>NUCLEOTIDE SEQUENCE [LARGE SCALE GENOMIC DNA]</scope>
    <source>
        <strain evidence="3">CBS 340.73</strain>
    </source>
</reference>
<proteinExistence type="predicted"/>
<sequence>MASEPSSTANTESTVPMPEGWTDDYKGMGGNDEWGNVNGTGAHTAVGLGLGKPTPLLGRKLEYGGGLYFFSADAKPGQLYMWEAETGDVLRVTSPATIDDIKKLISDKKMKDIKREEVEGNTLEERQAHLARFFSAQGLSSRRQG</sequence>
<dbReference type="Proteomes" id="UP001303473">
    <property type="component" value="Unassembled WGS sequence"/>
</dbReference>
<evidence type="ECO:0000256" key="1">
    <source>
        <dbReference type="SAM" id="MobiDB-lite"/>
    </source>
</evidence>
<gene>
    <name evidence="2" type="ORF">QBC46DRAFT_146716</name>
</gene>
<accession>A0AAN6S8X6</accession>
<comment type="caution">
    <text evidence="2">The sequence shown here is derived from an EMBL/GenBank/DDBJ whole genome shotgun (WGS) entry which is preliminary data.</text>
</comment>
<name>A0AAN6S8X6_9PEZI</name>
<dbReference type="AlphaFoldDB" id="A0AAN6S8X6"/>
<evidence type="ECO:0000313" key="3">
    <source>
        <dbReference type="Proteomes" id="UP001303473"/>
    </source>
</evidence>
<feature type="region of interest" description="Disordered" evidence="1">
    <location>
        <begin position="1"/>
        <end position="33"/>
    </location>
</feature>
<dbReference type="EMBL" id="MU853757">
    <property type="protein sequence ID" value="KAK3944839.1"/>
    <property type="molecule type" value="Genomic_DNA"/>
</dbReference>
<evidence type="ECO:0000313" key="2">
    <source>
        <dbReference type="EMBL" id="KAK3944839.1"/>
    </source>
</evidence>
<protein>
    <submittedName>
        <fullName evidence="2">Uncharacterized protein</fullName>
    </submittedName>
</protein>
<feature type="compositionally biased region" description="Polar residues" evidence="1">
    <location>
        <begin position="1"/>
        <end position="14"/>
    </location>
</feature>
<keyword evidence="3" id="KW-1185">Reference proteome</keyword>